<dbReference type="EnsemblMetazoa" id="Aqu2.1.02335_001">
    <property type="protein sequence ID" value="Aqu2.1.02335_001"/>
    <property type="gene ID" value="Aqu2.1.02335"/>
</dbReference>
<proteinExistence type="predicted"/>
<evidence type="ECO:0000313" key="1">
    <source>
        <dbReference type="EnsemblMetazoa" id="Aqu2.1.02335_001"/>
    </source>
</evidence>
<evidence type="ECO:0008006" key="2">
    <source>
        <dbReference type="Google" id="ProtNLM"/>
    </source>
</evidence>
<protein>
    <recommendedName>
        <fullName evidence="2">MULE transposase domain-containing protein</fullName>
    </recommendedName>
</protein>
<sequence length="303" mass="34514">MCVLCTDQQLLDLERFCTQEDFSTISVDPTFNLGSFYVTPISFQNLLVQTTSQSHPVILGPILIHQTKLFRPFHYFASTLTRLNPNLVNIRAFGTDGEPELIKAFKLVFTNAVHLRCANHLRRNIKDKLHALKLKAVAGEIISDIFGKQIGNAFESGLIDSETSQSFWQLLHKAKERWNNLERSCNPSMDPSFYDWFCKHKASEIVSCAILGVRKRAGFTSLYTTNNSESINHVIKQEVEWKENKLPILIQHLKNVVDRQVGEIEKAVIGRGEWEFSKDHLDLAVAESTWFSGETWGNDTSNN</sequence>
<dbReference type="InParanoid" id="A0A1X7SJT8"/>
<name>A0A1X7SJT8_AMPQE</name>
<reference evidence="1" key="1">
    <citation type="submission" date="2017-05" db="UniProtKB">
        <authorList>
            <consortium name="EnsemblMetazoa"/>
        </authorList>
    </citation>
    <scope>IDENTIFICATION</scope>
</reference>
<dbReference type="AlphaFoldDB" id="A0A1X7SJT8"/>
<organism evidence="1">
    <name type="scientific">Amphimedon queenslandica</name>
    <name type="common">Sponge</name>
    <dbReference type="NCBI Taxonomy" id="400682"/>
    <lineage>
        <taxon>Eukaryota</taxon>
        <taxon>Metazoa</taxon>
        <taxon>Porifera</taxon>
        <taxon>Demospongiae</taxon>
        <taxon>Heteroscleromorpha</taxon>
        <taxon>Haplosclerida</taxon>
        <taxon>Niphatidae</taxon>
        <taxon>Amphimedon</taxon>
    </lineage>
</organism>
<accession>A0A1X7SJT8</accession>